<feature type="coiled-coil region" evidence="1">
    <location>
        <begin position="428"/>
        <end position="520"/>
    </location>
</feature>
<dbReference type="KEGG" id="nct:NMSP_1228"/>
<keyword evidence="3" id="KW-1185">Reference proteome</keyword>
<evidence type="ECO:0000256" key="1">
    <source>
        <dbReference type="SAM" id="Coils"/>
    </source>
</evidence>
<protein>
    <submittedName>
        <fullName evidence="2">Uncharacterized protein</fullName>
    </submittedName>
</protein>
<gene>
    <name evidence="2" type="ORF">NMSP_1228</name>
</gene>
<evidence type="ECO:0000313" key="3">
    <source>
        <dbReference type="Proteomes" id="UP000249949"/>
    </source>
</evidence>
<keyword evidence="1" id="KW-0175">Coiled coil</keyword>
<organism evidence="2 3">
    <name type="scientific">Candidatus Nitrosomarinus catalinensis</name>
    <dbReference type="NCBI Taxonomy" id="1898749"/>
    <lineage>
        <taxon>Archaea</taxon>
        <taxon>Nitrososphaerota</taxon>
        <taxon>Nitrososphaeria</taxon>
        <taxon>Nitrosopumilales</taxon>
        <taxon>Nitrosopumilaceae</taxon>
        <taxon>Candidatus Nitrosomarinus</taxon>
    </lineage>
</organism>
<accession>A0A2Z2HLL5</accession>
<dbReference type="AlphaFoldDB" id="A0A2Z2HLL5"/>
<name>A0A2Z2HLL5_9ARCH</name>
<sequence>MIRTNTALMVLTLIATISIGNAYAVEGDGTSHVEVDEYPFNITVEEGGSITIHNNGENTINFVSHGWFEGTVPVNDAIALEFPVVNCGTTCFTEGMYYISDLNGGQQSTIEIVKPYIAPPPVPVYVSPVVVESTPQVENFTVEMTQNGFSQNNLVVNEGDSVTFVNTHNVTDVNLEPHAVSDPFAVPYTENSYWILDDSTESRTFVFDSCESVIFYDRFFDVEPITVQCNVEVVLENSGEPKYQTTIDGITTVDVFTIPFDVTITENGSVTVHNTDSIDHVVSHTGTTGTSKSGTFYKVIPAQQQATIEFPIIGSTIYESGVYTFEDTVTGKSGSVTVIPWSGSQQMIQENTVTGVSQSTAEQVGIQEDIVVVLKQESTPESIVDEGIYNVPKSKTSMDLITLQTQLAEVTAQFNDSITKLADQKVAIENHDSQVQSLTAQIESLNTTATSVPELEQTILSLQSEKDQLNAQIVSLGNQTAIQLATIESLQSDTTLDVKIAELESQVVTLANERDQWKQLANNWYAVAMEQLNVMVNFLGI</sequence>
<dbReference type="EMBL" id="CP021324">
    <property type="protein sequence ID" value="ARS64843.1"/>
    <property type="molecule type" value="Genomic_DNA"/>
</dbReference>
<proteinExistence type="predicted"/>
<evidence type="ECO:0000313" key="2">
    <source>
        <dbReference type="EMBL" id="ARS64843.1"/>
    </source>
</evidence>
<dbReference type="Gene3D" id="1.20.5.340">
    <property type="match status" value="1"/>
</dbReference>
<dbReference type="GeneID" id="32901678"/>
<reference evidence="2 3" key="1">
    <citation type="journal article" date="2017" name="Environ. Microbiol.">
        <title>Genome and epigenome of a novel marine Thaumarchaeota strain suggest viral infection, phosphorothioation DNA modification and multiple restriction systems.</title>
        <authorList>
            <person name="Ahlgren N.A."/>
            <person name="Chen Y."/>
            <person name="Needham D.M."/>
            <person name="Parada A.E."/>
            <person name="Sachdeva R."/>
            <person name="Trinh V."/>
            <person name="Chen T."/>
            <person name="Fuhrman J.A."/>
        </authorList>
    </citation>
    <scope>NUCLEOTIDE SEQUENCE [LARGE SCALE GENOMIC DNA]</scope>
    <source>
        <strain evidence="2 3">SPOT01</strain>
    </source>
</reference>
<dbReference type="Proteomes" id="UP000249949">
    <property type="component" value="Chromosome"/>
</dbReference>
<dbReference type="RefSeq" id="WP_086907889.1">
    <property type="nucleotide sequence ID" value="NZ_CP021324.1"/>
</dbReference>